<dbReference type="GO" id="GO:0043634">
    <property type="term" value="P:polyadenylation-dependent ncRNA catabolic process"/>
    <property type="evidence" value="ECO:0007669"/>
    <property type="project" value="TreeGrafter"/>
</dbReference>
<evidence type="ECO:0000256" key="1">
    <source>
        <dbReference type="ARBA" id="ARBA00001936"/>
    </source>
</evidence>
<evidence type="ECO:0000259" key="8">
    <source>
        <dbReference type="Pfam" id="PF22600"/>
    </source>
</evidence>
<evidence type="ECO:0000256" key="4">
    <source>
        <dbReference type="ARBA" id="ARBA00022679"/>
    </source>
</evidence>
<dbReference type="AlphaFoldDB" id="A0A0M0JJ68"/>
<evidence type="ECO:0000313" key="9">
    <source>
        <dbReference type="EMBL" id="KOO26288.1"/>
    </source>
</evidence>
<dbReference type="Pfam" id="PF22600">
    <property type="entry name" value="MTPAP-like_central"/>
    <property type="match status" value="1"/>
</dbReference>
<dbReference type="GO" id="GO:0031123">
    <property type="term" value="P:RNA 3'-end processing"/>
    <property type="evidence" value="ECO:0007669"/>
    <property type="project" value="TreeGrafter"/>
</dbReference>
<dbReference type="Proteomes" id="UP000037460">
    <property type="component" value="Unassembled WGS sequence"/>
</dbReference>
<dbReference type="InterPro" id="IPR043519">
    <property type="entry name" value="NT_sf"/>
</dbReference>
<keyword evidence="4" id="KW-0808">Transferase</keyword>
<comment type="similarity">
    <text evidence="2">Belongs to the DNA polymerase type-B-like family.</text>
</comment>
<feature type="domain" description="PAP-associated" evidence="7">
    <location>
        <begin position="194"/>
        <end position="252"/>
    </location>
</feature>
<dbReference type="Gene3D" id="3.30.460.10">
    <property type="entry name" value="Beta Polymerase, domain 2"/>
    <property type="match status" value="1"/>
</dbReference>
<keyword evidence="5" id="KW-0479">Metal-binding</keyword>
<evidence type="ECO:0000256" key="6">
    <source>
        <dbReference type="ARBA" id="ARBA00022842"/>
    </source>
</evidence>
<dbReference type="EC" id="2.7.7.19" evidence="3"/>
<dbReference type="GO" id="GO:1990817">
    <property type="term" value="F:poly(A) RNA polymerase activity"/>
    <property type="evidence" value="ECO:0007669"/>
    <property type="project" value="UniProtKB-EC"/>
</dbReference>
<keyword evidence="6" id="KW-0460">Magnesium</keyword>
<evidence type="ECO:0000256" key="3">
    <source>
        <dbReference type="ARBA" id="ARBA00012388"/>
    </source>
</evidence>
<dbReference type="InterPro" id="IPR002058">
    <property type="entry name" value="PAP_assoc"/>
</dbReference>
<dbReference type="GO" id="GO:0046872">
    <property type="term" value="F:metal ion binding"/>
    <property type="evidence" value="ECO:0007669"/>
    <property type="project" value="UniProtKB-KW"/>
</dbReference>
<evidence type="ECO:0000259" key="7">
    <source>
        <dbReference type="Pfam" id="PF03828"/>
    </source>
</evidence>
<keyword evidence="10" id="KW-1185">Reference proteome</keyword>
<comment type="cofactor">
    <cofactor evidence="1">
        <name>Mn(2+)</name>
        <dbReference type="ChEBI" id="CHEBI:29035"/>
    </cofactor>
</comment>
<dbReference type="PANTHER" id="PTHR23092:SF15">
    <property type="entry name" value="INACTIVE NON-CANONICAL POLY(A) RNA POLYMERASE PROTEIN TRF4-2-RELATED"/>
    <property type="match status" value="1"/>
</dbReference>
<organism evidence="9 10">
    <name type="scientific">Chrysochromulina tobinii</name>
    <dbReference type="NCBI Taxonomy" id="1460289"/>
    <lineage>
        <taxon>Eukaryota</taxon>
        <taxon>Haptista</taxon>
        <taxon>Haptophyta</taxon>
        <taxon>Prymnesiophyceae</taxon>
        <taxon>Prymnesiales</taxon>
        <taxon>Chrysochromulinaceae</taxon>
        <taxon>Chrysochromulina</taxon>
    </lineage>
</organism>
<dbReference type="EMBL" id="JWZX01002871">
    <property type="protein sequence ID" value="KOO26288.1"/>
    <property type="molecule type" value="Genomic_DNA"/>
</dbReference>
<dbReference type="Pfam" id="PF03828">
    <property type="entry name" value="PAP_assoc"/>
    <property type="match status" value="1"/>
</dbReference>
<protein>
    <recommendedName>
        <fullName evidence="3">polynucleotide adenylyltransferase</fullName>
        <ecNumber evidence="3">2.7.7.19</ecNumber>
    </recommendedName>
</protein>
<dbReference type="CDD" id="cd05402">
    <property type="entry name" value="NT_PAP_TUTase"/>
    <property type="match status" value="1"/>
</dbReference>
<evidence type="ECO:0000256" key="2">
    <source>
        <dbReference type="ARBA" id="ARBA00008593"/>
    </source>
</evidence>
<evidence type="ECO:0000256" key="5">
    <source>
        <dbReference type="ARBA" id="ARBA00022723"/>
    </source>
</evidence>
<dbReference type="GO" id="GO:0031499">
    <property type="term" value="C:TRAMP complex"/>
    <property type="evidence" value="ECO:0007669"/>
    <property type="project" value="TreeGrafter"/>
</dbReference>
<dbReference type="InterPro" id="IPR054708">
    <property type="entry name" value="MTPAP-like_central"/>
</dbReference>
<feature type="domain" description="Poly(A) RNA polymerase mitochondrial-like central palm" evidence="8">
    <location>
        <begin position="12"/>
        <end position="132"/>
    </location>
</feature>
<dbReference type="Gene3D" id="1.10.1410.10">
    <property type="match status" value="1"/>
</dbReference>
<comment type="caution">
    <text evidence="9">The sequence shown here is derived from an EMBL/GenBank/DDBJ whole genome shotgun (WGS) entry which is preliminary data.</text>
</comment>
<name>A0A0M0JJ68_9EUKA</name>
<proteinExistence type="inferred from homology"/>
<dbReference type="OrthoDB" id="273917at2759"/>
<dbReference type="InterPro" id="IPR045862">
    <property type="entry name" value="Trf4-like"/>
</dbReference>
<dbReference type="PANTHER" id="PTHR23092">
    <property type="entry name" value="POLY(A) RNA POLYMERASE"/>
    <property type="match status" value="1"/>
</dbReference>
<dbReference type="SUPFAM" id="SSF81301">
    <property type="entry name" value="Nucleotidyltransferase"/>
    <property type="match status" value="1"/>
</dbReference>
<gene>
    <name evidence="9" type="ORF">Ctob_001394</name>
</gene>
<sequence length="349" mass="37349">MVIGHVSAFRALPTRAETTARSDLVSRVRDVVSSVWPAAEIRCFGSYDTGLWLPESDIDLVCLNTGVPSSQKLKGRALHRLGEALRRAPWRATQLEVVDKARVPIVKFVDGATGVAVDICLEELTGLQSSALARKALAKFPQYGPLVLVLKRWLNARGLHDTYHGGVGSYLLQLLVIASLQHPPAERKPSLRGNLGSCVLHFLELFGLRLNYEAVGISVADGGAFFSKAERRVGNTDRPGLICVLNPLDTTHDVGANSYNIGCVRRAWSHCYVALVAALDDRQVVPGASGRRLQVLNALVDCEAEMSARFVQHALDGSVLGGAETLSAEVGVALADAAAGSLGQLQPSC</sequence>
<dbReference type="GO" id="GO:0005730">
    <property type="term" value="C:nucleolus"/>
    <property type="evidence" value="ECO:0007669"/>
    <property type="project" value="TreeGrafter"/>
</dbReference>
<evidence type="ECO:0000313" key="10">
    <source>
        <dbReference type="Proteomes" id="UP000037460"/>
    </source>
</evidence>
<dbReference type="SUPFAM" id="SSF81631">
    <property type="entry name" value="PAP/OAS1 substrate-binding domain"/>
    <property type="match status" value="1"/>
</dbReference>
<dbReference type="FunFam" id="3.30.460.10:FF:000006">
    <property type="entry name" value="non-canonical poly(A) RNA polymerase PAPD5"/>
    <property type="match status" value="1"/>
</dbReference>
<dbReference type="GO" id="GO:0003729">
    <property type="term" value="F:mRNA binding"/>
    <property type="evidence" value="ECO:0007669"/>
    <property type="project" value="TreeGrafter"/>
</dbReference>
<reference evidence="10" key="1">
    <citation type="journal article" date="2015" name="PLoS Genet.">
        <title>Genome Sequence and Transcriptome Analyses of Chrysochromulina tobin: Metabolic Tools for Enhanced Algal Fitness in the Prominent Order Prymnesiales (Haptophyceae).</title>
        <authorList>
            <person name="Hovde B.T."/>
            <person name="Deodato C.R."/>
            <person name="Hunsperger H.M."/>
            <person name="Ryken S.A."/>
            <person name="Yost W."/>
            <person name="Jha R.K."/>
            <person name="Patterson J."/>
            <person name="Monnat R.J. Jr."/>
            <person name="Barlow S.B."/>
            <person name="Starkenburg S.R."/>
            <person name="Cattolico R.A."/>
        </authorList>
    </citation>
    <scope>NUCLEOTIDE SEQUENCE</scope>
    <source>
        <strain evidence="10">CCMP291</strain>
    </source>
</reference>
<accession>A0A0M0JJ68</accession>